<gene>
    <name evidence="2" type="ORF">N7458_004652</name>
</gene>
<accession>A0AAD6C7F7</accession>
<proteinExistence type="predicted"/>
<evidence type="ECO:0008006" key="4">
    <source>
        <dbReference type="Google" id="ProtNLM"/>
    </source>
</evidence>
<comment type="caution">
    <text evidence="2">The sequence shown here is derived from an EMBL/GenBank/DDBJ whole genome shotgun (WGS) entry which is preliminary data.</text>
</comment>
<evidence type="ECO:0000256" key="1">
    <source>
        <dbReference type="SAM" id="MobiDB-lite"/>
    </source>
</evidence>
<dbReference type="AlphaFoldDB" id="A0AAD6C7F7"/>
<name>A0AAD6C7F7_9EURO</name>
<reference evidence="2" key="1">
    <citation type="submission" date="2022-12" db="EMBL/GenBank/DDBJ databases">
        <authorList>
            <person name="Petersen C."/>
        </authorList>
    </citation>
    <scope>NUCLEOTIDE SEQUENCE</scope>
    <source>
        <strain evidence="2">IBT 16125</strain>
    </source>
</reference>
<evidence type="ECO:0000313" key="2">
    <source>
        <dbReference type="EMBL" id="KAJ5453696.1"/>
    </source>
</evidence>
<feature type="compositionally biased region" description="Polar residues" evidence="1">
    <location>
        <begin position="1"/>
        <end position="10"/>
    </location>
</feature>
<dbReference type="GeneID" id="81598277"/>
<evidence type="ECO:0000313" key="3">
    <source>
        <dbReference type="Proteomes" id="UP001213681"/>
    </source>
</evidence>
<sequence>MVSTTRGQSSARRRTLRSWQHWKPFVSPPVTSRKHTPEKSRKAHQLRQKNKSVRTGLVNRLPLEILEEIIIQIDARTILRHSAEAWLPVKAKVEGHSNQPIHKNHEQIFL</sequence>
<protein>
    <recommendedName>
        <fullName evidence="4">F-box domain-containing protein</fullName>
    </recommendedName>
</protein>
<keyword evidence="3" id="KW-1185">Reference proteome</keyword>
<reference evidence="2" key="2">
    <citation type="journal article" date="2023" name="IMA Fungus">
        <title>Comparative genomic study of the Penicillium genus elucidates a diverse pangenome and 15 lateral gene transfer events.</title>
        <authorList>
            <person name="Petersen C."/>
            <person name="Sorensen T."/>
            <person name="Nielsen M.R."/>
            <person name="Sondergaard T.E."/>
            <person name="Sorensen J.L."/>
            <person name="Fitzpatrick D.A."/>
            <person name="Frisvad J.C."/>
            <person name="Nielsen K.L."/>
        </authorList>
    </citation>
    <scope>NUCLEOTIDE SEQUENCE</scope>
    <source>
        <strain evidence="2">IBT 16125</strain>
    </source>
</reference>
<organism evidence="2 3">
    <name type="scientific">Penicillium daleae</name>
    <dbReference type="NCBI Taxonomy" id="63821"/>
    <lineage>
        <taxon>Eukaryota</taxon>
        <taxon>Fungi</taxon>
        <taxon>Dikarya</taxon>
        <taxon>Ascomycota</taxon>
        <taxon>Pezizomycotina</taxon>
        <taxon>Eurotiomycetes</taxon>
        <taxon>Eurotiomycetidae</taxon>
        <taxon>Eurotiales</taxon>
        <taxon>Aspergillaceae</taxon>
        <taxon>Penicillium</taxon>
    </lineage>
</organism>
<feature type="compositionally biased region" description="Basic residues" evidence="1">
    <location>
        <begin position="41"/>
        <end position="51"/>
    </location>
</feature>
<dbReference type="Proteomes" id="UP001213681">
    <property type="component" value="Unassembled WGS sequence"/>
</dbReference>
<dbReference type="RefSeq" id="XP_056766652.1">
    <property type="nucleotide sequence ID" value="XM_056908034.1"/>
</dbReference>
<feature type="region of interest" description="Disordered" evidence="1">
    <location>
        <begin position="1"/>
        <end position="51"/>
    </location>
</feature>
<dbReference type="EMBL" id="JAPVEA010000005">
    <property type="protein sequence ID" value="KAJ5453696.1"/>
    <property type="molecule type" value="Genomic_DNA"/>
</dbReference>